<accession>A0ABN3Z9P9</accession>
<evidence type="ECO:0000313" key="3">
    <source>
        <dbReference type="EMBL" id="ADP32039.1"/>
    </source>
</evidence>
<dbReference type="PANTHER" id="PTHR37313">
    <property type="entry name" value="UPF0749 PROTEIN RV1825"/>
    <property type="match status" value="1"/>
</dbReference>
<keyword evidence="2" id="KW-0472">Membrane</keyword>
<dbReference type="EMBL" id="CP002207">
    <property type="protein sequence ID" value="ADP32039.1"/>
    <property type="molecule type" value="Genomic_DNA"/>
</dbReference>
<evidence type="ECO:0000313" key="4">
    <source>
        <dbReference type="Proteomes" id="UP000006867"/>
    </source>
</evidence>
<evidence type="ECO:0000256" key="1">
    <source>
        <dbReference type="ARBA" id="ARBA00009108"/>
    </source>
</evidence>
<dbReference type="Proteomes" id="UP000006867">
    <property type="component" value="Chromosome"/>
</dbReference>
<dbReference type="Pfam" id="PF05949">
    <property type="entry name" value="DUF881"/>
    <property type="match status" value="1"/>
</dbReference>
<protein>
    <recommendedName>
        <fullName evidence="5">DUF881 domain-containing protein</fullName>
    </recommendedName>
</protein>
<feature type="transmembrane region" description="Helical" evidence="2">
    <location>
        <begin position="6"/>
        <end position="25"/>
    </location>
</feature>
<comment type="similarity">
    <text evidence="1">Belongs to the UPF0749 family.</text>
</comment>
<sequence length="235" mass="26266">MKTKPSFISITVLMVIFGLMLSVQFNSLKKPQVRDTRDIWEIREELTAEQKKQESLLAEINKYDKLLNTYDQQEEMSKKTAVNNTLQSLKKTAGLTDITGSGIAISIRPLFSESLTGEPAGNPPPDLLKKLINELNSFGAEHISINDRRVVNNTVIRDINGTTKIDGYSLDHYPLTVKVIGTDADKLYSRVKASALEDIFAGENLELKTGRAEQNIKVKAYDSAIEVQQLKPLKD</sequence>
<proteinExistence type="inferred from homology"/>
<name>A0ABN3Z9P9_BACA1</name>
<keyword evidence="2" id="KW-0812">Transmembrane</keyword>
<dbReference type="RefSeq" id="WP_003329047.1">
    <property type="nucleotide sequence ID" value="NC_014639.1"/>
</dbReference>
<keyword evidence="4" id="KW-1185">Reference proteome</keyword>
<organism evidence="3 4">
    <name type="scientific">Bacillus atrophaeus (strain 1942)</name>
    <dbReference type="NCBI Taxonomy" id="720555"/>
    <lineage>
        <taxon>Bacteria</taxon>
        <taxon>Bacillati</taxon>
        <taxon>Bacillota</taxon>
        <taxon>Bacilli</taxon>
        <taxon>Bacillales</taxon>
        <taxon>Bacillaceae</taxon>
        <taxon>Bacillus</taxon>
    </lineage>
</organism>
<gene>
    <name evidence="3" type="ordered locus">BATR1942_05425</name>
</gene>
<reference evidence="3 4" key="1">
    <citation type="journal article" date="2011" name="Front. Microbiol.">
        <title>Genomic signatures of strain selection and enhancement in Bacillus atrophaeus var. globigii, a historical biowarfare simulant.</title>
        <authorList>
            <person name="Gibbons H.S."/>
            <person name="Broomall S.M."/>
            <person name="McNew L.A."/>
            <person name="Daligault H."/>
            <person name="Chapman C."/>
            <person name="Bruce D."/>
            <person name="Karavis M."/>
            <person name="Krepps M."/>
            <person name="McGregor P.A."/>
            <person name="Hong C."/>
            <person name="Park K.H."/>
            <person name="Akmal A."/>
            <person name="Feldman A."/>
            <person name="Lin J.S."/>
            <person name="Chang W.E."/>
            <person name="Higgs B.W."/>
            <person name="Demirev P."/>
            <person name="Lindquist J."/>
            <person name="Liem A."/>
            <person name="Fochler E."/>
            <person name="Read T.D."/>
            <person name="Tapia R."/>
            <person name="Johnson S."/>
            <person name="Bishop-Lilly K.A."/>
            <person name="Detter C."/>
            <person name="Han C."/>
            <person name="Sozhamannan S."/>
            <person name="Rosenzweig C.N."/>
            <person name="Skowronski E.W."/>
        </authorList>
    </citation>
    <scope>NUCLEOTIDE SEQUENCE [LARGE SCALE GENOMIC DNA]</scope>
    <source>
        <strain evidence="3 4">1942</strain>
    </source>
</reference>
<keyword evidence="2" id="KW-1133">Transmembrane helix</keyword>
<dbReference type="InterPro" id="IPR010273">
    <property type="entry name" value="DUF881"/>
</dbReference>
<evidence type="ECO:0008006" key="5">
    <source>
        <dbReference type="Google" id="ProtNLM"/>
    </source>
</evidence>
<dbReference type="PANTHER" id="PTHR37313:SF2">
    <property type="entry name" value="UPF0749 PROTEIN YLXX"/>
    <property type="match status" value="1"/>
</dbReference>
<evidence type="ECO:0000256" key="2">
    <source>
        <dbReference type="SAM" id="Phobius"/>
    </source>
</evidence>
<dbReference type="Gene3D" id="3.30.70.1880">
    <property type="entry name" value="Protein of unknown function DUF881"/>
    <property type="match status" value="1"/>
</dbReference>